<protein>
    <submittedName>
        <fullName evidence="5">BlaI/MecI/CopY family transcriptional regulator</fullName>
    </submittedName>
    <submittedName>
        <fullName evidence="6">CopY family transcriptional repressor</fullName>
    </submittedName>
</protein>
<dbReference type="Proteomes" id="UP000247612">
    <property type="component" value="Unassembled WGS sequence"/>
</dbReference>
<dbReference type="STRING" id="1034346.GCA_000313565_03068"/>
<evidence type="ECO:0000256" key="2">
    <source>
        <dbReference type="ARBA" id="ARBA00023015"/>
    </source>
</evidence>
<dbReference type="InterPro" id="IPR036388">
    <property type="entry name" value="WH-like_DNA-bd_sf"/>
</dbReference>
<dbReference type="Gene3D" id="1.10.10.10">
    <property type="entry name" value="Winged helix-like DNA-binding domain superfamily/Winged helix DNA-binding domain"/>
    <property type="match status" value="1"/>
</dbReference>
<dbReference type="Gene3D" id="1.10.4040.10">
    <property type="entry name" value="Penicillinase repressor domain"/>
    <property type="match status" value="1"/>
</dbReference>
<dbReference type="RefSeq" id="WP_022939344.1">
    <property type="nucleotide sequence ID" value="NZ_BAABZA010000004.1"/>
</dbReference>
<proteinExistence type="inferred from homology"/>
<evidence type="ECO:0000256" key="4">
    <source>
        <dbReference type="ARBA" id="ARBA00023163"/>
    </source>
</evidence>
<sequence length="129" mass="14530">MTTIKRLPSAELNIMLVLWKTDKPVTAAYVMNQLKESQQKQLAITSVLTLLTRLSEKGFVEIDKSAKANLYSVLISEAEYSSLESKSVLEKFYGNSLTSLVSSLVNDEAISKQDINDLRDYLNNLHEED</sequence>
<dbReference type="Pfam" id="PF03965">
    <property type="entry name" value="Penicillinase_R"/>
    <property type="match status" value="1"/>
</dbReference>
<evidence type="ECO:0000256" key="3">
    <source>
        <dbReference type="ARBA" id="ARBA00023125"/>
    </source>
</evidence>
<dbReference type="SUPFAM" id="SSF46785">
    <property type="entry name" value="Winged helix' DNA-binding domain"/>
    <property type="match status" value="1"/>
</dbReference>
<dbReference type="EMBL" id="QJKH01000015">
    <property type="protein sequence ID" value="PXX76039.1"/>
    <property type="molecule type" value="Genomic_DNA"/>
</dbReference>
<accession>A0A318KG63</accession>
<evidence type="ECO:0000256" key="1">
    <source>
        <dbReference type="ARBA" id="ARBA00011046"/>
    </source>
</evidence>
<dbReference type="Proteomes" id="UP001276902">
    <property type="component" value="Unassembled WGS sequence"/>
</dbReference>
<dbReference type="OrthoDB" id="1849040at2"/>
<dbReference type="GO" id="GO:0003677">
    <property type="term" value="F:DNA binding"/>
    <property type="evidence" value="ECO:0007669"/>
    <property type="project" value="UniProtKB-KW"/>
</dbReference>
<evidence type="ECO:0000313" key="7">
    <source>
        <dbReference type="Proteomes" id="UP000247612"/>
    </source>
</evidence>
<dbReference type="GO" id="GO:0045892">
    <property type="term" value="P:negative regulation of DNA-templated transcription"/>
    <property type="evidence" value="ECO:0007669"/>
    <property type="project" value="InterPro"/>
</dbReference>
<evidence type="ECO:0000313" key="6">
    <source>
        <dbReference type="EMBL" id="PXX76039.1"/>
    </source>
</evidence>
<dbReference type="GeneID" id="94441852"/>
<gene>
    <name evidence="6" type="ORF">DES51_11516</name>
    <name evidence="5" type="ORF">MQE39_13595</name>
</gene>
<dbReference type="PIRSF" id="PIRSF019455">
    <property type="entry name" value="CopR_AtkY"/>
    <property type="match status" value="1"/>
</dbReference>
<comment type="similarity">
    <text evidence="1">Belongs to the BlaI transcriptional regulatory family.</text>
</comment>
<keyword evidence="2" id="KW-0805">Transcription regulation</keyword>
<evidence type="ECO:0000313" key="5">
    <source>
        <dbReference type="EMBL" id="MDY5169149.1"/>
    </source>
</evidence>
<keyword evidence="7" id="KW-1185">Reference proteome</keyword>
<dbReference type="InterPro" id="IPR005650">
    <property type="entry name" value="BlaI_family"/>
</dbReference>
<reference evidence="5" key="2">
    <citation type="submission" date="2022-03" db="EMBL/GenBank/DDBJ databases">
        <title>First case of bacteraemia caused by Dielma fastidiosa in a patient hospitalised with diverticulitis.</title>
        <authorList>
            <person name="Forman-Ankjaer B."/>
            <person name="Hvid-Jensen F."/>
            <person name="Kobel C.M."/>
            <person name="Greve T."/>
        </authorList>
    </citation>
    <scope>NUCLEOTIDE SEQUENCE</scope>
    <source>
        <strain evidence="5">AUH_DF_2021</strain>
    </source>
</reference>
<dbReference type="InterPro" id="IPR036390">
    <property type="entry name" value="WH_DNA-bd_sf"/>
</dbReference>
<comment type="caution">
    <text evidence="6">The sequence shown here is derived from an EMBL/GenBank/DDBJ whole genome shotgun (WGS) entry which is preliminary data.</text>
</comment>
<keyword evidence="3" id="KW-0238">DNA-binding</keyword>
<organism evidence="6 7">
    <name type="scientific">Dielma fastidiosa</name>
    <dbReference type="NCBI Taxonomy" id="1034346"/>
    <lineage>
        <taxon>Bacteria</taxon>
        <taxon>Bacillati</taxon>
        <taxon>Bacillota</taxon>
        <taxon>Erysipelotrichia</taxon>
        <taxon>Erysipelotrichales</taxon>
        <taxon>Erysipelotrichaceae</taxon>
        <taxon>Dielma</taxon>
    </lineage>
</organism>
<dbReference type="EMBL" id="JALDAW010000022">
    <property type="protein sequence ID" value="MDY5169149.1"/>
    <property type="molecule type" value="Genomic_DNA"/>
</dbReference>
<keyword evidence="4" id="KW-0804">Transcription</keyword>
<dbReference type="AlphaFoldDB" id="A0A318KG63"/>
<reference evidence="6 7" key="1">
    <citation type="submission" date="2018-05" db="EMBL/GenBank/DDBJ databases">
        <title>Genomic Encyclopedia of Type Strains, Phase IV (KMG-IV): sequencing the most valuable type-strain genomes for metagenomic binning, comparative biology and taxonomic classification.</title>
        <authorList>
            <person name="Goeker M."/>
        </authorList>
    </citation>
    <scope>NUCLEOTIDE SEQUENCE [LARGE SCALE GENOMIC DNA]</scope>
    <source>
        <strain evidence="6 7">JC118</strain>
    </source>
</reference>
<name>A0A318KG63_9FIRM</name>